<organism evidence="3 4">
    <name type="scientific">Phaseolus coccineus</name>
    <name type="common">Scarlet runner bean</name>
    <name type="synonym">Phaseolus multiflorus</name>
    <dbReference type="NCBI Taxonomy" id="3886"/>
    <lineage>
        <taxon>Eukaryota</taxon>
        <taxon>Viridiplantae</taxon>
        <taxon>Streptophyta</taxon>
        <taxon>Embryophyta</taxon>
        <taxon>Tracheophyta</taxon>
        <taxon>Spermatophyta</taxon>
        <taxon>Magnoliopsida</taxon>
        <taxon>eudicotyledons</taxon>
        <taxon>Gunneridae</taxon>
        <taxon>Pentapetalae</taxon>
        <taxon>rosids</taxon>
        <taxon>fabids</taxon>
        <taxon>Fabales</taxon>
        <taxon>Fabaceae</taxon>
        <taxon>Papilionoideae</taxon>
        <taxon>50 kb inversion clade</taxon>
        <taxon>NPAAA clade</taxon>
        <taxon>indigoferoid/millettioid clade</taxon>
        <taxon>Phaseoleae</taxon>
        <taxon>Phaseolus</taxon>
    </lineage>
</organism>
<proteinExistence type="predicted"/>
<dbReference type="AlphaFoldDB" id="A0AAN9QBV6"/>
<dbReference type="InterPro" id="IPR020850">
    <property type="entry name" value="GED_dom"/>
</dbReference>
<dbReference type="SMART" id="SM00302">
    <property type="entry name" value="GED"/>
    <property type="match status" value="1"/>
</dbReference>
<dbReference type="GO" id="GO:0016020">
    <property type="term" value="C:membrane"/>
    <property type="evidence" value="ECO:0007669"/>
    <property type="project" value="TreeGrafter"/>
</dbReference>
<dbReference type="InterPro" id="IPR022812">
    <property type="entry name" value="Dynamin"/>
</dbReference>
<dbReference type="GO" id="GO:0005525">
    <property type="term" value="F:GTP binding"/>
    <property type="evidence" value="ECO:0007669"/>
    <property type="project" value="InterPro"/>
</dbReference>
<feature type="domain" description="GED" evidence="2">
    <location>
        <begin position="328"/>
        <end position="421"/>
    </location>
</feature>
<sequence>MAERTLPSGFDHTTPKTEPYENVAPLVSSYNERIRPVLDALDNLRRLNITKEGIQLPTIVVVEKLVQIQAVSISKLLPEIVKKINDKLGSQLSKLEKFPRKLTSLVDVMSAFMHIFGLARESLSKILLRGEFDEYPDDKQMHCTARLVEMLEQYSNDLREGSEGDAEKKFLMEEIRVLEETKRIGLPNFIPRTAFLTRLGHKVKAISCMSIEFIDKLWDYLEEVVLAVLKHHSEHYHQLQTCTKLVERKLIAKMKEKSMKYMEEVLEMEKLTDYTCSPEYTSEYNKLIASQHFLVERVNANSSQINVKGFGEIKVSHLSQCITLLPQAFDLRVRLAAYWKIVLQRLIDNTALHLQFSIFNLLNEDVGYEVLKDMVSSSEGGIERLFEETPSVSVKRDELNRSIKVLKESKEVMASIIDKISTYGN</sequence>
<dbReference type="PROSITE" id="PS51388">
    <property type="entry name" value="GED"/>
    <property type="match status" value="1"/>
</dbReference>
<dbReference type="GO" id="GO:0008017">
    <property type="term" value="F:microtubule binding"/>
    <property type="evidence" value="ECO:0007669"/>
    <property type="project" value="TreeGrafter"/>
</dbReference>
<evidence type="ECO:0000313" key="4">
    <source>
        <dbReference type="Proteomes" id="UP001374584"/>
    </source>
</evidence>
<dbReference type="Pfam" id="PF02212">
    <property type="entry name" value="GED"/>
    <property type="match status" value="1"/>
</dbReference>
<reference evidence="3 4" key="1">
    <citation type="submission" date="2024-01" db="EMBL/GenBank/DDBJ databases">
        <title>The genomes of 5 underutilized Papilionoideae crops provide insights into root nodulation and disease resistanc.</title>
        <authorList>
            <person name="Jiang F."/>
        </authorList>
    </citation>
    <scope>NUCLEOTIDE SEQUENCE [LARGE SCALE GENOMIC DNA]</scope>
    <source>
        <strain evidence="3">JINMINGXINNONG_FW02</strain>
        <tissue evidence="3">Leaves</tissue>
    </source>
</reference>
<dbReference type="EMBL" id="JAYMYR010000011">
    <property type="protein sequence ID" value="KAK7332105.1"/>
    <property type="molecule type" value="Genomic_DNA"/>
</dbReference>
<dbReference type="PANTHER" id="PTHR11566">
    <property type="entry name" value="DYNAMIN"/>
    <property type="match status" value="1"/>
</dbReference>
<dbReference type="InterPro" id="IPR003130">
    <property type="entry name" value="GED"/>
</dbReference>
<dbReference type="PANTHER" id="PTHR11566:SF173">
    <property type="entry name" value="DYNAMIN-RELATED PROTEIN 4C"/>
    <property type="match status" value="1"/>
</dbReference>
<gene>
    <name evidence="3" type="ORF">VNO80_28852</name>
</gene>
<dbReference type="GO" id="GO:0005737">
    <property type="term" value="C:cytoplasm"/>
    <property type="evidence" value="ECO:0007669"/>
    <property type="project" value="TreeGrafter"/>
</dbReference>
<evidence type="ECO:0000313" key="3">
    <source>
        <dbReference type="EMBL" id="KAK7332105.1"/>
    </source>
</evidence>
<dbReference type="Gene3D" id="1.20.120.1240">
    <property type="entry name" value="Dynamin, middle domain"/>
    <property type="match status" value="1"/>
</dbReference>
<evidence type="ECO:0000256" key="1">
    <source>
        <dbReference type="ARBA" id="ARBA00023175"/>
    </source>
</evidence>
<keyword evidence="4" id="KW-1185">Reference proteome</keyword>
<dbReference type="GO" id="GO:0003924">
    <property type="term" value="F:GTPase activity"/>
    <property type="evidence" value="ECO:0007669"/>
    <property type="project" value="InterPro"/>
</dbReference>
<accession>A0AAN9QBV6</accession>
<dbReference type="Pfam" id="PF01031">
    <property type="entry name" value="Dynamin_M"/>
    <property type="match status" value="1"/>
</dbReference>
<evidence type="ECO:0000259" key="2">
    <source>
        <dbReference type="PROSITE" id="PS51388"/>
    </source>
</evidence>
<name>A0AAN9QBV6_PHACN</name>
<dbReference type="InterPro" id="IPR000375">
    <property type="entry name" value="Dynamin_stalk"/>
</dbReference>
<keyword evidence="1" id="KW-0505">Motor protein</keyword>
<dbReference type="GO" id="GO:0005874">
    <property type="term" value="C:microtubule"/>
    <property type="evidence" value="ECO:0007669"/>
    <property type="project" value="TreeGrafter"/>
</dbReference>
<protein>
    <recommendedName>
        <fullName evidence="2">GED domain-containing protein</fullName>
    </recommendedName>
</protein>
<comment type="caution">
    <text evidence="3">The sequence shown here is derived from an EMBL/GenBank/DDBJ whole genome shotgun (WGS) entry which is preliminary data.</text>
</comment>
<dbReference type="Proteomes" id="UP001374584">
    <property type="component" value="Unassembled WGS sequence"/>
</dbReference>